<dbReference type="SUPFAM" id="SSF48371">
    <property type="entry name" value="ARM repeat"/>
    <property type="match status" value="1"/>
</dbReference>
<keyword evidence="3" id="KW-1185">Reference proteome</keyword>
<evidence type="ECO:0000259" key="1">
    <source>
        <dbReference type="PROSITE" id="PS50011"/>
    </source>
</evidence>
<dbReference type="GO" id="GO:0007165">
    <property type="term" value="P:signal transduction"/>
    <property type="evidence" value="ECO:0000318"/>
    <property type="project" value="GO_Central"/>
</dbReference>
<dbReference type="eggNOG" id="KOG0192">
    <property type="taxonomic scope" value="Eukaryota"/>
</dbReference>
<dbReference type="PANTHER" id="PTHR44329:SF214">
    <property type="entry name" value="PROTEIN KINASE DOMAIN-CONTAINING PROTEIN"/>
    <property type="match status" value="1"/>
</dbReference>
<evidence type="ECO:0000313" key="2">
    <source>
        <dbReference type="EMBL" id="EAX94797.1"/>
    </source>
</evidence>
<dbReference type="RefSeq" id="XP_001307727.1">
    <property type="nucleotide sequence ID" value="XM_001307726.1"/>
</dbReference>
<name>A2FJX1_TRIV3</name>
<dbReference type="InterPro" id="IPR000719">
    <property type="entry name" value="Prot_kinase_dom"/>
</dbReference>
<dbReference type="Gene3D" id="1.25.10.10">
    <property type="entry name" value="Leucine-rich Repeat Variant"/>
    <property type="match status" value="1"/>
</dbReference>
<dbReference type="InterPro" id="IPR011009">
    <property type="entry name" value="Kinase-like_dom_sf"/>
</dbReference>
<dbReference type="EMBL" id="DS113837">
    <property type="protein sequence ID" value="EAX94797.1"/>
    <property type="molecule type" value="Genomic_DNA"/>
</dbReference>
<dbReference type="SUPFAM" id="SSF56112">
    <property type="entry name" value="Protein kinase-like (PK-like)"/>
    <property type="match status" value="1"/>
</dbReference>
<dbReference type="VEuPathDB" id="TrichDB:TVAG_372230"/>
<feature type="domain" description="Protein kinase" evidence="1">
    <location>
        <begin position="204"/>
        <end position="463"/>
    </location>
</feature>
<dbReference type="Proteomes" id="UP000001542">
    <property type="component" value="Unassembled WGS sequence"/>
</dbReference>
<dbReference type="InterPro" id="IPR001245">
    <property type="entry name" value="Ser-Thr/Tyr_kinase_cat_dom"/>
</dbReference>
<protein>
    <submittedName>
        <fullName evidence="2">TKL family protein kinase</fullName>
    </submittedName>
</protein>
<dbReference type="GO" id="GO:0004672">
    <property type="term" value="F:protein kinase activity"/>
    <property type="evidence" value="ECO:0000318"/>
    <property type="project" value="GO_Central"/>
</dbReference>
<dbReference type="PROSITE" id="PS50011">
    <property type="entry name" value="PROTEIN_KINASE_DOM"/>
    <property type="match status" value="1"/>
</dbReference>
<dbReference type="InterPro" id="IPR011989">
    <property type="entry name" value="ARM-like"/>
</dbReference>
<organism evidence="2 3">
    <name type="scientific">Trichomonas vaginalis (strain ATCC PRA-98 / G3)</name>
    <dbReference type="NCBI Taxonomy" id="412133"/>
    <lineage>
        <taxon>Eukaryota</taxon>
        <taxon>Metamonada</taxon>
        <taxon>Parabasalia</taxon>
        <taxon>Trichomonadida</taxon>
        <taxon>Trichomonadidae</taxon>
        <taxon>Trichomonas</taxon>
    </lineage>
</organism>
<dbReference type="SMR" id="A2FJX1"/>
<reference evidence="2" key="1">
    <citation type="submission" date="2006-10" db="EMBL/GenBank/DDBJ databases">
        <authorList>
            <person name="Amadeo P."/>
            <person name="Zhao Q."/>
            <person name="Wortman J."/>
            <person name="Fraser-Liggett C."/>
            <person name="Carlton J."/>
        </authorList>
    </citation>
    <scope>NUCLEOTIDE SEQUENCE</scope>
    <source>
        <strain evidence="2">G3</strain>
    </source>
</reference>
<evidence type="ECO:0000313" key="3">
    <source>
        <dbReference type="Proteomes" id="UP000001542"/>
    </source>
</evidence>
<sequence length="1096" mass="126639">MSATLKRSVKVMRSAVHKTIKRRKLAYCHNIKINSALDELQSFYDRIDKKKFTDTPITDAVANSYNEFAEAVSQLQFFIDSIDENNYSKNIILQKPDYYIKRIIAIKQSINEKFEKLNLDFNPPFDKPEKYDMSDEYDDISKLKTIVLSEFEKEEQDKILPAIDNYLAEIQQALGTKSEIFLNSAEVRTELEQFSSYFVRANEFEIGSQISTNPQIATYLGTQKNTSKPVLIQKLNFNERISVGLFKKFKLQIEVLSKCKHFALCKLIGITNSEPYYIITEYYPESQSLFSFLHEKASSITETNKLIIALGVAYGMAYLHSIGVIYRNLKSPNVFLDSDFAPHIFNFETSRFSDGSSRFTPKVGTLNWMAPEVYLSDFYTKKSDVYSYGMLLYELLTQETPFKNKTELQIINKVFSQKYRPNLPEDNNKSICDLISMCWDQDPDKRPSFPEIVSFFEKGDTFFDKTNTNVFSQYMKKCSKDPRIMISCFNIKEVSKENMTTFVNYLTTIDQKDEDLLISCFHIVMELMSDDNWQLYIVNSSIPNLISYQIRECSSQKLSEVLIQVCHILLKTHSYDELNKNLLFSEGLMNIFCMFGCSSLKNYINTLLLALENDNNKPHIKDQFFMKISQFMLIMDQSIAFLSFKLIKYLFDNEYDLNSAMLSSVIPLIFNNLIPNTHDDEQILMILEFLETLQKSSNFIVQMNLFDTKSVLLELIHHKQYSYRALKVLSRCCTVKKCTEIFAINFTKSFPRLINNFENTNQSHILLLFIFTSIMDQRVVYKIVMNNKEILLALNHCLMNNDLVVVLISLKICFSLISHEKNNAIFSLLYPTFIHLLKSSDRVAITASYCLSSLILNKVVYDHDFTEILDFICNSFQSSDNTLILSSLKLCGSISQTYKGTQTLAKHNSLISYLVSLIDNETVQYTCLSVLLSITAYIPFISSMEECIEKMLMISPHSQSYSLVSSIFSNMSVSPQGSVCLCPYISKIADRLIHSKEQSQTASLAAIERIVSAPETHEIIIKADNYEWVKKLLIFLNTPHVCTVFNIMFYVSTIYCDLCDIISVQDVDFYINQLLNNPDINQGLYFKLTRLRYYLE</sequence>
<proteinExistence type="predicted"/>
<dbReference type="STRING" id="5722.A2FJX1"/>
<reference evidence="2" key="2">
    <citation type="journal article" date="2007" name="Science">
        <title>Draft genome sequence of the sexually transmitted pathogen Trichomonas vaginalis.</title>
        <authorList>
            <person name="Carlton J.M."/>
            <person name="Hirt R.P."/>
            <person name="Silva J.C."/>
            <person name="Delcher A.L."/>
            <person name="Schatz M."/>
            <person name="Zhao Q."/>
            <person name="Wortman J.R."/>
            <person name="Bidwell S.L."/>
            <person name="Alsmark U.C.M."/>
            <person name="Besteiro S."/>
            <person name="Sicheritz-Ponten T."/>
            <person name="Noel C.J."/>
            <person name="Dacks J.B."/>
            <person name="Foster P.G."/>
            <person name="Simillion C."/>
            <person name="Van de Peer Y."/>
            <person name="Miranda-Saavedra D."/>
            <person name="Barton G.J."/>
            <person name="Westrop G.D."/>
            <person name="Mueller S."/>
            <person name="Dessi D."/>
            <person name="Fiori P.L."/>
            <person name="Ren Q."/>
            <person name="Paulsen I."/>
            <person name="Zhang H."/>
            <person name="Bastida-Corcuera F.D."/>
            <person name="Simoes-Barbosa A."/>
            <person name="Brown M.T."/>
            <person name="Hayes R.D."/>
            <person name="Mukherjee M."/>
            <person name="Okumura C.Y."/>
            <person name="Schneider R."/>
            <person name="Smith A.J."/>
            <person name="Vanacova S."/>
            <person name="Villalvazo M."/>
            <person name="Haas B.J."/>
            <person name="Pertea M."/>
            <person name="Feldblyum T.V."/>
            <person name="Utterback T.R."/>
            <person name="Shu C.L."/>
            <person name="Osoegawa K."/>
            <person name="de Jong P.J."/>
            <person name="Hrdy I."/>
            <person name="Horvathova L."/>
            <person name="Zubacova Z."/>
            <person name="Dolezal P."/>
            <person name="Malik S.B."/>
            <person name="Logsdon J.M. Jr."/>
            <person name="Henze K."/>
            <person name="Gupta A."/>
            <person name="Wang C.C."/>
            <person name="Dunne R.L."/>
            <person name="Upcroft J.A."/>
            <person name="Upcroft P."/>
            <person name="White O."/>
            <person name="Salzberg S.L."/>
            <person name="Tang P."/>
            <person name="Chiu C.-H."/>
            <person name="Lee Y.-S."/>
            <person name="Embley T.M."/>
            <person name="Coombs G.H."/>
            <person name="Mottram J.C."/>
            <person name="Tachezy J."/>
            <person name="Fraser-Liggett C.M."/>
            <person name="Johnson P.J."/>
        </authorList>
    </citation>
    <scope>NUCLEOTIDE SEQUENCE [LARGE SCALE GENOMIC DNA]</scope>
    <source>
        <strain evidence="2">G3</strain>
    </source>
</reference>
<dbReference type="Pfam" id="PF07714">
    <property type="entry name" value="PK_Tyr_Ser-Thr"/>
    <property type="match status" value="1"/>
</dbReference>
<keyword evidence="2" id="KW-0418">Kinase</keyword>
<accession>A2FJX1</accession>
<dbReference type="OrthoDB" id="2651632at2759"/>
<gene>
    <name evidence="2" type="ORF">TVAG_372230</name>
</gene>
<dbReference type="InParanoid" id="A2FJX1"/>
<dbReference type="KEGG" id="tva:4752539"/>
<dbReference type="PANTHER" id="PTHR44329">
    <property type="entry name" value="SERINE/THREONINE-PROTEIN KINASE TNNI3K-RELATED"/>
    <property type="match status" value="1"/>
</dbReference>
<dbReference type="InterPro" id="IPR051681">
    <property type="entry name" value="Ser/Thr_Kinases-Pseudokinases"/>
</dbReference>
<dbReference type="AlphaFoldDB" id="A2FJX1"/>
<keyword evidence="2" id="KW-0808">Transferase</keyword>
<dbReference type="GO" id="GO:0005737">
    <property type="term" value="C:cytoplasm"/>
    <property type="evidence" value="ECO:0000318"/>
    <property type="project" value="GO_Central"/>
</dbReference>
<dbReference type="GO" id="GO:0005524">
    <property type="term" value="F:ATP binding"/>
    <property type="evidence" value="ECO:0007669"/>
    <property type="project" value="InterPro"/>
</dbReference>
<dbReference type="Gene3D" id="1.10.510.10">
    <property type="entry name" value="Transferase(Phosphotransferase) domain 1"/>
    <property type="match status" value="1"/>
</dbReference>
<dbReference type="InterPro" id="IPR016024">
    <property type="entry name" value="ARM-type_fold"/>
</dbReference>
<dbReference type="VEuPathDB" id="TrichDB:TVAGG3_0348110"/>